<evidence type="ECO:0000256" key="2">
    <source>
        <dbReference type="ARBA" id="ARBA00022734"/>
    </source>
</evidence>
<evidence type="ECO:0000256" key="1">
    <source>
        <dbReference type="ARBA" id="ARBA00007606"/>
    </source>
</evidence>
<feature type="signal peptide" evidence="3">
    <location>
        <begin position="1"/>
        <end position="21"/>
    </location>
</feature>
<dbReference type="InterPro" id="IPR050258">
    <property type="entry name" value="Leguminous_Lectin"/>
</dbReference>
<reference evidence="5" key="2">
    <citation type="submission" date="2020-08" db="EMBL/GenBank/DDBJ databases">
        <title>Plant Genome Project.</title>
        <authorList>
            <person name="Zhang R.-G."/>
        </authorList>
    </citation>
    <scope>NUCLEOTIDE SEQUENCE</scope>
    <source>
        <strain evidence="5">Huo1</strain>
        <tissue evidence="5">Leaf</tissue>
    </source>
</reference>
<dbReference type="AlphaFoldDB" id="A0A8X8YVL5"/>
<dbReference type="GO" id="GO:0030246">
    <property type="term" value="F:carbohydrate binding"/>
    <property type="evidence" value="ECO:0007669"/>
    <property type="project" value="UniProtKB-KW"/>
</dbReference>
<sequence length="190" mass="20873">MATLFFFLILSLSLYTSPSSSQLEEFTYTGFHHPKPNLTLNDAALIRKSGVLQLTNETSRLKGHAFYPSPIQFKNSTTKTVSSFSTCFAFSIHPEYPKLGGHGFAFTFAPDDQLSSSLPSQYLGLVNSSDAGNFSNHIFAVEFYTVQDFEFGDINDNHIDIDVNSLASNASASAAYFTSDSVKHDLNLKG</sequence>
<dbReference type="OrthoDB" id="543442at2759"/>
<comment type="similarity">
    <text evidence="1">Belongs to the leguminous lectin family.</text>
</comment>
<name>A0A8X8YVL5_SALSN</name>
<comment type="caution">
    <text evidence="5">The sequence shown here is derived from an EMBL/GenBank/DDBJ whole genome shotgun (WGS) entry which is preliminary data.</text>
</comment>
<dbReference type="PANTHER" id="PTHR32401:SF50">
    <property type="entry name" value="OS07G0133000 PROTEIN"/>
    <property type="match status" value="1"/>
</dbReference>
<dbReference type="Pfam" id="PF00139">
    <property type="entry name" value="Lectin_legB"/>
    <property type="match status" value="1"/>
</dbReference>
<dbReference type="InterPro" id="IPR013320">
    <property type="entry name" value="ConA-like_dom_sf"/>
</dbReference>
<dbReference type="InterPro" id="IPR001220">
    <property type="entry name" value="Legume_lectin_dom"/>
</dbReference>
<protein>
    <recommendedName>
        <fullName evidence="4">Legume lectin domain-containing protein</fullName>
    </recommendedName>
</protein>
<accession>A0A8X8YVL5</accession>
<dbReference type="SUPFAM" id="SSF49899">
    <property type="entry name" value="Concanavalin A-like lectins/glucanases"/>
    <property type="match status" value="1"/>
</dbReference>
<proteinExistence type="inferred from homology"/>
<evidence type="ECO:0000259" key="4">
    <source>
        <dbReference type="Pfam" id="PF00139"/>
    </source>
</evidence>
<dbReference type="EMBL" id="PNBA02000001">
    <property type="protein sequence ID" value="KAG6437116.1"/>
    <property type="molecule type" value="Genomic_DNA"/>
</dbReference>
<keyword evidence="2" id="KW-0430">Lectin</keyword>
<feature type="domain" description="Legume lectin" evidence="4">
    <location>
        <begin position="25"/>
        <end position="177"/>
    </location>
</feature>
<evidence type="ECO:0000313" key="5">
    <source>
        <dbReference type="EMBL" id="KAG6437116.1"/>
    </source>
</evidence>
<gene>
    <name evidence="5" type="ORF">SASPL_102026</name>
</gene>
<dbReference type="Gene3D" id="2.60.120.200">
    <property type="match status" value="1"/>
</dbReference>
<feature type="chain" id="PRO_5036496761" description="Legume lectin domain-containing protein" evidence="3">
    <location>
        <begin position="22"/>
        <end position="190"/>
    </location>
</feature>
<evidence type="ECO:0000256" key="3">
    <source>
        <dbReference type="SAM" id="SignalP"/>
    </source>
</evidence>
<reference evidence="5" key="1">
    <citation type="submission" date="2018-01" db="EMBL/GenBank/DDBJ databases">
        <authorList>
            <person name="Mao J.F."/>
        </authorList>
    </citation>
    <scope>NUCLEOTIDE SEQUENCE</scope>
    <source>
        <strain evidence="5">Huo1</strain>
        <tissue evidence="5">Leaf</tissue>
    </source>
</reference>
<keyword evidence="6" id="KW-1185">Reference proteome</keyword>
<organism evidence="5">
    <name type="scientific">Salvia splendens</name>
    <name type="common">Scarlet sage</name>
    <dbReference type="NCBI Taxonomy" id="180675"/>
    <lineage>
        <taxon>Eukaryota</taxon>
        <taxon>Viridiplantae</taxon>
        <taxon>Streptophyta</taxon>
        <taxon>Embryophyta</taxon>
        <taxon>Tracheophyta</taxon>
        <taxon>Spermatophyta</taxon>
        <taxon>Magnoliopsida</taxon>
        <taxon>eudicotyledons</taxon>
        <taxon>Gunneridae</taxon>
        <taxon>Pentapetalae</taxon>
        <taxon>asterids</taxon>
        <taxon>lamiids</taxon>
        <taxon>Lamiales</taxon>
        <taxon>Lamiaceae</taxon>
        <taxon>Nepetoideae</taxon>
        <taxon>Mentheae</taxon>
        <taxon>Salviinae</taxon>
        <taxon>Salvia</taxon>
        <taxon>Salvia subgen. Calosphace</taxon>
        <taxon>core Calosphace</taxon>
    </lineage>
</organism>
<dbReference type="PANTHER" id="PTHR32401">
    <property type="entry name" value="CONCANAVALIN A-LIKE LECTIN FAMILY PROTEIN"/>
    <property type="match status" value="1"/>
</dbReference>
<keyword evidence="3" id="KW-0732">Signal</keyword>
<evidence type="ECO:0000313" key="6">
    <source>
        <dbReference type="Proteomes" id="UP000298416"/>
    </source>
</evidence>
<dbReference type="Proteomes" id="UP000298416">
    <property type="component" value="Unassembled WGS sequence"/>
</dbReference>
<dbReference type="CDD" id="cd06899">
    <property type="entry name" value="lectin_legume_LecRK_Arcelin_ConA"/>
    <property type="match status" value="1"/>
</dbReference>